<accession>A0ACB9K751</accession>
<proteinExistence type="predicted"/>
<reference evidence="1 2" key="2">
    <citation type="journal article" date="2022" name="Mol. Ecol. Resour.">
        <title>The genomes of chicory, endive, great burdock and yacon provide insights into Asteraceae paleo-polyploidization history and plant inulin production.</title>
        <authorList>
            <person name="Fan W."/>
            <person name="Wang S."/>
            <person name="Wang H."/>
            <person name="Wang A."/>
            <person name="Jiang F."/>
            <person name="Liu H."/>
            <person name="Zhao H."/>
            <person name="Xu D."/>
            <person name="Zhang Y."/>
        </authorList>
    </citation>
    <scope>NUCLEOTIDE SEQUENCE [LARGE SCALE GENOMIC DNA]</scope>
    <source>
        <strain evidence="2">cv. Yunnan</strain>
        <tissue evidence="1">Leaves</tissue>
    </source>
</reference>
<gene>
    <name evidence="1" type="ORF">L1987_02110</name>
</gene>
<evidence type="ECO:0000313" key="2">
    <source>
        <dbReference type="Proteomes" id="UP001056120"/>
    </source>
</evidence>
<protein>
    <submittedName>
        <fullName evidence="1">Uncharacterized protein</fullName>
    </submittedName>
</protein>
<organism evidence="1 2">
    <name type="scientific">Smallanthus sonchifolius</name>
    <dbReference type="NCBI Taxonomy" id="185202"/>
    <lineage>
        <taxon>Eukaryota</taxon>
        <taxon>Viridiplantae</taxon>
        <taxon>Streptophyta</taxon>
        <taxon>Embryophyta</taxon>
        <taxon>Tracheophyta</taxon>
        <taxon>Spermatophyta</taxon>
        <taxon>Magnoliopsida</taxon>
        <taxon>eudicotyledons</taxon>
        <taxon>Gunneridae</taxon>
        <taxon>Pentapetalae</taxon>
        <taxon>asterids</taxon>
        <taxon>campanulids</taxon>
        <taxon>Asterales</taxon>
        <taxon>Asteraceae</taxon>
        <taxon>Asteroideae</taxon>
        <taxon>Heliantheae alliance</taxon>
        <taxon>Millerieae</taxon>
        <taxon>Smallanthus</taxon>
    </lineage>
</organism>
<reference evidence="2" key="1">
    <citation type="journal article" date="2022" name="Mol. Ecol. Resour.">
        <title>The genomes of chicory, endive, great burdock and yacon provide insights into Asteraceae palaeo-polyploidization history and plant inulin production.</title>
        <authorList>
            <person name="Fan W."/>
            <person name="Wang S."/>
            <person name="Wang H."/>
            <person name="Wang A."/>
            <person name="Jiang F."/>
            <person name="Liu H."/>
            <person name="Zhao H."/>
            <person name="Xu D."/>
            <person name="Zhang Y."/>
        </authorList>
    </citation>
    <scope>NUCLEOTIDE SEQUENCE [LARGE SCALE GENOMIC DNA]</scope>
    <source>
        <strain evidence="2">cv. Yunnan</strain>
    </source>
</reference>
<evidence type="ECO:0000313" key="1">
    <source>
        <dbReference type="EMBL" id="KAI3828020.1"/>
    </source>
</evidence>
<sequence>MAGKSKIMIMGASHRKFHRHRQCEGRPCYIHSHKGVHTLRSFQIYHDQLGDLYDHESLVKAIRQVDVVISTVGFAQLGDQVKFIAAIKEVGSIKKFYPSEYGYDVDRAQPVEPVKTYSAIKAQIRRATEAEGIPHTYIISNCFNGYFLQTMSQPGATVPPRDKLVILGDGNAKVVFNDEHDITNYTIKTVDDSRTVNKCVYINPPSNIYSFNELVSLWEKKIGKTLEKVYLSEDQVLKNIEESPFPKQPDVVNLSFDLCKGRTTNFEIKPSFGVEASQLYPSFKYTTVDEYLDRFV</sequence>
<dbReference type="EMBL" id="CM042018">
    <property type="protein sequence ID" value="KAI3828020.1"/>
    <property type="molecule type" value="Genomic_DNA"/>
</dbReference>
<comment type="caution">
    <text evidence="1">The sequence shown here is derived from an EMBL/GenBank/DDBJ whole genome shotgun (WGS) entry which is preliminary data.</text>
</comment>
<keyword evidence="2" id="KW-1185">Reference proteome</keyword>
<name>A0ACB9K751_9ASTR</name>
<dbReference type="Proteomes" id="UP001056120">
    <property type="component" value="Linkage Group LG01"/>
</dbReference>